<evidence type="ECO:0000313" key="3">
    <source>
        <dbReference type="Proteomes" id="UP000288293"/>
    </source>
</evidence>
<dbReference type="InterPro" id="IPR036278">
    <property type="entry name" value="Sialidase_sf"/>
</dbReference>
<evidence type="ECO:0000256" key="1">
    <source>
        <dbReference type="SAM" id="SignalP"/>
    </source>
</evidence>
<reference evidence="2 3" key="1">
    <citation type="journal article" date="2011" name="Front. Microbiol.">
        <title>Genomic signatures of strain selection and enhancement in Bacillus atrophaeus var. globigii, a historical biowarfare simulant.</title>
        <authorList>
            <person name="Gibbons H.S."/>
            <person name="Broomall S.M."/>
            <person name="McNew L.A."/>
            <person name="Daligault H."/>
            <person name="Chapman C."/>
            <person name="Bruce D."/>
            <person name="Karavis M."/>
            <person name="Krepps M."/>
            <person name="McGregor P.A."/>
            <person name="Hong C."/>
            <person name="Park K.H."/>
            <person name="Akmal A."/>
            <person name="Feldman A."/>
            <person name="Lin J.S."/>
            <person name="Chang W.E."/>
            <person name="Higgs B.W."/>
            <person name="Demirev P."/>
            <person name="Lindquist J."/>
            <person name="Liem A."/>
            <person name="Fochler E."/>
            <person name="Read T.D."/>
            <person name="Tapia R."/>
            <person name="Johnson S."/>
            <person name="Bishop-Lilly K.A."/>
            <person name="Detter C."/>
            <person name="Han C."/>
            <person name="Sozhamannan S."/>
            <person name="Rosenzweig C.N."/>
            <person name="Skowronski E.W."/>
        </authorList>
    </citation>
    <scope>NUCLEOTIDE SEQUENCE [LARGE SCALE GENOMIC DNA]</scope>
    <source>
        <strain evidence="2 3">MLST1</strain>
    </source>
</reference>
<gene>
    <name evidence="2" type="ORF">CWE09_04225</name>
</gene>
<sequence>MFDTRPLLSILMLISLSGCLGSSTPLQGSSQPPNDSDIVSFTQQGLDGIAVLHLVRQGSAILAGTDNGLYISSDLGASWQHLGLEGGTLLSLVVLSDSHLLTTVAYPNNNNGIRLYESRDSGNNWKTLEHNFAELEMLLYDADNGVLYGGGQAAIARSYNEGVSWELINGETGLAATTSAMALSPVYQEFWHGGQGSIENHYLRRFSLTGDGQDSWNDIFPNPSVIKSIQFHPNEPDHVIISGEGGIGISRDHGTNWQTPFGDVDYAFYWDLIINPDNPDQWFTASWRKNQDTQQLTLEYTKDNGHSWTQVNHPATDQPYGVRSMLLLPERENGRKVLLLGLMGGSHQGAGVMKVTLDLLP</sequence>
<keyword evidence="1" id="KW-0732">Signal</keyword>
<feature type="signal peptide" evidence="1">
    <location>
        <begin position="1"/>
        <end position="28"/>
    </location>
</feature>
<dbReference type="CDD" id="cd15482">
    <property type="entry name" value="Sialidase_non-viral"/>
    <property type="match status" value="1"/>
</dbReference>
<evidence type="ECO:0008006" key="4">
    <source>
        <dbReference type="Google" id="ProtNLM"/>
    </source>
</evidence>
<proteinExistence type="predicted"/>
<dbReference type="RefSeq" id="WP_126802758.1">
    <property type="nucleotide sequence ID" value="NZ_PIPL01000001.1"/>
</dbReference>
<dbReference type="AlphaFoldDB" id="A0A432W782"/>
<dbReference type="InterPro" id="IPR015943">
    <property type="entry name" value="WD40/YVTN_repeat-like_dom_sf"/>
</dbReference>
<dbReference type="Gene3D" id="2.130.10.10">
    <property type="entry name" value="YVTN repeat-like/Quinoprotein amine dehydrogenase"/>
    <property type="match status" value="2"/>
</dbReference>
<organism evidence="2 3">
    <name type="scientific">Aliidiomarina minuta</name>
    <dbReference type="NCBI Taxonomy" id="880057"/>
    <lineage>
        <taxon>Bacteria</taxon>
        <taxon>Pseudomonadati</taxon>
        <taxon>Pseudomonadota</taxon>
        <taxon>Gammaproteobacteria</taxon>
        <taxon>Alteromonadales</taxon>
        <taxon>Idiomarinaceae</taxon>
        <taxon>Aliidiomarina</taxon>
    </lineage>
</organism>
<dbReference type="OrthoDB" id="9757809at2"/>
<dbReference type="Proteomes" id="UP000288293">
    <property type="component" value="Unassembled WGS sequence"/>
</dbReference>
<dbReference type="EMBL" id="PIPL01000001">
    <property type="protein sequence ID" value="RUO25940.1"/>
    <property type="molecule type" value="Genomic_DNA"/>
</dbReference>
<protein>
    <recommendedName>
        <fullName evidence="4">Sortilin N-terminal domain-containing protein</fullName>
    </recommendedName>
</protein>
<name>A0A432W782_9GAMM</name>
<comment type="caution">
    <text evidence="2">The sequence shown here is derived from an EMBL/GenBank/DDBJ whole genome shotgun (WGS) entry which is preliminary data.</text>
</comment>
<accession>A0A432W782</accession>
<keyword evidence="3" id="KW-1185">Reference proteome</keyword>
<dbReference type="SUPFAM" id="SSF50939">
    <property type="entry name" value="Sialidases"/>
    <property type="match status" value="1"/>
</dbReference>
<feature type="chain" id="PRO_5019056368" description="Sortilin N-terminal domain-containing protein" evidence="1">
    <location>
        <begin position="29"/>
        <end position="361"/>
    </location>
</feature>
<dbReference type="PROSITE" id="PS51257">
    <property type="entry name" value="PROKAR_LIPOPROTEIN"/>
    <property type="match status" value="1"/>
</dbReference>
<evidence type="ECO:0000313" key="2">
    <source>
        <dbReference type="EMBL" id="RUO25940.1"/>
    </source>
</evidence>